<gene>
    <name evidence="1" type="ORF">AVEN_132891_1</name>
</gene>
<evidence type="ECO:0008006" key="3">
    <source>
        <dbReference type="Google" id="ProtNLM"/>
    </source>
</evidence>
<dbReference type="Proteomes" id="UP000499080">
    <property type="component" value="Unassembled WGS sequence"/>
</dbReference>
<reference evidence="1 2" key="1">
    <citation type="journal article" date="2019" name="Sci. Rep.">
        <title>Orb-weaving spider Araneus ventricosus genome elucidates the spidroin gene catalogue.</title>
        <authorList>
            <person name="Kono N."/>
            <person name="Nakamura H."/>
            <person name="Ohtoshi R."/>
            <person name="Moran D.A.P."/>
            <person name="Shinohara A."/>
            <person name="Yoshida Y."/>
            <person name="Fujiwara M."/>
            <person name="Mori M."/>
            <person name="Tomita M."/>
            <person name="Arakawa K."/>
        </authorList>
    </citation>
    <scope>NUCLEOTIDE SEQUENCE [LARGE SCALE GENOMIC DNA]</scope>
</reference>
<evidence type="ECO:0000313" key="2">
    <source>
        <dbReference type="Proteomes" id="UP000499080"/>
    </source>
</evidence>
<dbReference type="InterPro" id="IPR036397">
    <property type="entry name" value="RNaseH_sf"/>
</dbReference>
<sequence length="126" mass="14708">MLCPGIVLLHDNAHQHVALRIVQRRMEVFYNLGVFWEMFDHLGVSWEVFDHLGVYWKVFDHPANSPDIAPSDYHLFQHFKRFLGRQNLPSIDAPSLEADFFDTGYRNCPHGMTRVSILVVLMVRGR</sequence>
<proteinExistence type="predicted"/>
<keyword evidence="2" id="KW-1185">Reference proteome</keyword>
<dbReference type="GO" id="GO:0003676">
    <property type="term" value="F:nucleic acid binding"/>
    <property type="evidence" value="ECO:0007669"/>
    <property type="project" value="InterPro"/>
</dbReference>
<protein>
    <recommendedName>
        <fullName evidence="3">Tc1-like transposase DDE domain-containing protein</fullName>
    </recommendedName>
</protein>
<dbReference type="Gene3D" id="3.30.420.10">
    <property type="entry name" value="Ribonuclease H-like superfamily/Ribonuclease H"/>
    <property type="match status" value="1"/>
</dbReference>
<dbReference type="EMBL" id="BGPR01002875">
    <property type="protein sequence ID" value="GBM80325.1"/>
    <property type="molecule type" value="Genomic_DNA"/>
</dbReference>
<organism evidence="1 2">
    <name type="scientific">Araneus ventricosus</name>
    <name type="common">Orbweaver spider</name>
    <name type="synonym">Epeira ventricosa</name>
    <dbReference type="NCBI Taxonomy" id="182803"/>
    <lineage>
        <taxon>Eukaryota</taxon>
        <taxon>Metazoa</taxon>
        <taxon>Ecdysozoa</taxon>
        <taxon>Arthropoda</taxon>
        <taxon>Chelicerata</taxon>
        <taxon>Arachnida</taxon>
        <taxon>Araneae</taxon>
        <taxon>Araneomorphae</taxon>
        <taxon>Entelegynae</taxon>
        <taxon>Araneoidea</taxon>
        <taxon>Araneidae</taxon>
        <taxon>Araneus</taxon>
    </lineage>
</organism>
<name>A0A4Y2IRK7_ARAVE</name>
<evidence type="ECO:0000313" key="1">
    <source>
        <dbReference type="EMBL" id="GBM80325.1"/>
    </source>
</evidence>
<dbReference type="AlphaFoldDB" id="A0A4Y2IRK7"/>
<comment type="caution">
    <text evidence="1">The sequence shown here is derived from an EMBL/GenBank/DDBJ whole genome shotgun (WGS) entry which is preliminary data.</text>
</comment>
<dbReference type="OrthoDB" id="616263at2759"/>
<accession>A0A4Y2IRK7</accession>